<evidence type="ECO:0000259" key="4">
    <source>
        <dbReference type="PROSITE" id="PS50031"/>
    </source>
</evidence>
<sequence>MSATPWVITEAEMRENDVQFCSLSPVDGFVSGNQARPLFMKSGLSPAVLAQVWQLADCTKDGKMDRIEFSIAMHLIRVALSGASLPTTLPDSLQPPLLTASFGAVNAPAAAAAVVRPVVASAKVRGDWSIPHNSKLKYCQQFNQLDKSRIGSLSGVHSRNILAQSRLPNSLLAEIWNLSDVNKDGRLSVEEFCVAMHLIESVKAGYALPKALPPELTVHCSRSVSGSPVLDPNAPPAQKFQVPKTFEDKRRDNYDRGQAELDRRRQALHEEEERRRAEFEKKERELAEKREREREEAEKRRQLEREVELEREKKREEARLAEERRILSEKEEARKEMERQRKADLNAIRIREIKAQRQNEVDSTVERQQRRKSLSFQLQALDEKSTELNGSIAKARERIVEITAEIESMKAKRDEKTGRLRMLETTKQQLNVQCERLAHESLQMQVECRNRAQKVQDLEQVAFTKQSLTEESASLSQQLSDSDERAKIQQQLVSKKSEEMENCNTNLAEQLAKHSQLCEEMRSLIERANSLVSGSTEQAMGTIATSLSNHSIQQSSSADFRGTTNGAVQQQFSATSNALPSGNGTTGAVKYRALYEFNARSGIVTGSTKSSANCHFIPPQTVSSVTTSPSSEPLQSIVEESVPKSVSGSDGTTAPS</sequence>
<dbReference type="InterPro" id="IPR018247">
    <property type="entry name" value="EF_Hand_1_Ca_BS"/>
</dbReference>
<gene>
    <name evidence="6" type="ORF">GPUH_LOCUS15574</name>
</gene>
<dbReference type="PROSITE" id="PS50222">
    <property type="entry name" value="EF_HAND_2"/>
    <property type="match status" value="2"/>
</dbReference>
<dbReference type="InterPro" id="IPR002048">
    <property type="entry name" value="EF_hand_dom"/>
</dbReference>
<proteinExistence type="predicted"/>
<feature type="region of interest" description="Disordered" evidence="3">
    <location>
        <begin position="474"/>
        <end position="499"/>
    </location>
</feature>
<feature type="domain" description="EF-hand" evidence="5">
    <location>
        <begin position="44"/>
        <end position="79"/>
    </location>
</feature>
<dbReference type="OrthoDB" id="2015333at2759"/>
<evidence type="ECO:0000256" key="3">
    <source>
        <dbReference type="SAM" id="MobiDB-lite"/>
    </source>
</evidence>
<feature type="compositionally biased region" description="Basic and acidic residues" evidence="3">
    <location>
        <begin position="245"/>
        <end position="320"/>
    </location>
</feature>
<dbReference type="Pfam" id="PF12763">
    <property type="entry name" value="EH"/>
    <property type="match status" value="2"/>
</dbReference>
<dbReference type="AlphaFoldDB" id="A0A183E3N3"/>
<keyword evidence="1" id="KW-0106">Calcium</keyword>
<evidence type="ECO:0000313" key="8">
    <source>
        <dbReference type="WBParaSite" id="GPUH_0001559501-mRNA-1"/>
    </source>
</evidence>
<dbReference type="PANTHER" id="PTHR11216">
    <property type="entry name" value="EH DOMAIN"/>
    <property type="match status" value="1"/>
</dbReference>
<dbReference type="GO" id="GO:0005509">
    <property type="term" value="F:calcium ion binding"/>
    <property type="evidence" value="ECO:0007669"/>
    <property type="project" value="InterPro"/>
</dbReference>
<evidence type="ECO:0000256" key="2">
    <source>
        <dbReference type="SAM" id="Coils"/>
    </source>
</evidence>
<dbReference type="InterPro" id="IPR000261">
    <property type="entry name" value="EH_dom"/>
</dbReference>
<dbReference type="SUPFAM" id="SSF47473">
    <property type="entry name" value="EF-hand"/>
    <property type="match status" value="2"/>
</dbReference>
<dbReference type="PROSITE" id="PS50031">
    <property type="entry name" value="EH"/>
    <property type="match status" value="2"/>
</dbReference>
<feature type="coiled-coil region" evidence="2">
    <location>
        <begin position="378"/>
        <end position="440"/>
    </location>
</feature>
<name>A0A183E3N3_9BILA</name>
<feature type="domain" description="EH" evidence="4">
    <location>
        <begin position="134"/>
        <end position="216"/>
    </location>
</feature>
<dbReference type="EMBL" id="UYRT01082636">
    <property type="protein sequence ID" value="VDN26262.1"/>
    <property type="molecule type" value="Genomic_DNA"/>
</dbReference>
<protein>
    <submittedName>
        <fullName evidence="8">Intersectin-1</fullName>
    </submittedName>
</protein>
<dbReference type="GO" id="GO:0005737">
    <property type="term" value="C:cytoplasm"/>
    <property type="evidence" value="ECO:0007669"/>
    <property type="project" value="TreeGrafter"/>
</dbReference>
<dbReference type="CDD" id="cd00052">
    <property type="entry name" value="EH"/>
    <property type="match status" value="2"/>
</dbReference>
<keyword evidence="2" id="KW-0175">Coiled coil</keyword>
<reference evidence="8" key="1">
    <citation type="submission" date="2016-06" db="UniProtKB">
        <authorList>
            <consortium name="WormBaseParasite"/>
        </authorList>
    </citation>
    <scope>IDENTIFICATION</scope>
</reference>
<organism evidence="8">
    <name type="scientific">Gongylonema pulchrum</name>
    <dbReference type="NCBI Taxonomy" id="637853"/>
    <lineage>
        <taxon>Eukaryota</taxon>
        <taxon>Metazoa</taxon>
        <taxon>Ecdysozoa</taxon>
        <taxon>Nematoda</taxon>
        <taxon>Chromadorea</taxon>
        <taxon>Rhabditida</taxon>
        <taxon>Spirurina</taxon>
        <taxon>Spiruromorpha</taxon>
        <taxon>Spiruroidea</taxon>
        <taxon>Gongylonematidae</taxon>
        <taxon>Gongylonema</taxon>
    </lineage>
</organism>
<dbReference type="Proteomes" id="UP000271098">
    <property type="component" value="Unassembled WGS sequence"/>
</dbReference>
<accession>A0A183E3N3</accession>
<dbReference type="GO" id="GO:0097708">
    <property type="term" value="C:intracellular vesicle"/>
    <property type="evidence" value="ECO:0007669"/>
    <property type="project" value="TreeGrafter"/>
</dbReference>
<dbReference type="GO" id="GO:0042734">
    <property type="term" value="C:presynaptic membrane"/>
    <property type="evidence" value="ECO:0007669"/>
    <property type="project" value="TreeGrafter"/>
</dbReference>
<evidence type="ECO:0000313" key="7">
    <source>
        <dbReference type="Proteomes" id="UP000271098"/>
    </source>
</evidence>
<dbReference type="GO" id="GO:0150007">
    <property type="term" value="P:clathrin-dependent synaptic vesicle endocytosis"/>
    <property type="evidence" value="ECO:0007669"/>
    <property type="project" value="TreeGrafter"/>
</dbReference>
<evidence type="ECO:0000259" key="5">
    <source>
        <dbReference type="PROSITE" id="PS50222"/>
    </source>
</evidence>
<feature type="region of interest" description="Disordered" evidence="3">
    <location>
        <begin position="222"/>
        <end position="320"/>
    </location>
</feature>
<dbReference type="SMART" id="SM00027">
    <property type="entry name" value="EH"/>
    <property type="match status" value="2"/>
</dbReference>
<dbReference type="PANTHER" id="PTHR11216:SF170">
    <property type="entry name" value="DYNAMIN ASSOCIATED PROTEIN 160, ISOFORM D"/>
    <property type="match status" value="1"/>
</dbReference>
<dbReference type="PROSITE" id="PS00018">
    <property type="entry name" value="EF_HAND_1"/>
    <property type="match status" value="1"/>
</dbReference>
<feature type="region of interest" description="Disordered" evidence="3">
    <location>
        <begin position="615"/>
        <end position="656"/>
    </location>
</feature>
<feature type="compositionally biased region" description="Polar residues" evidence="3">
    <location>
        <begin position="644"/>
        <end position="656"/>
    </location>
</feature>
<evidence type="ECO:0000256" key="1">
    <source>
        <dbReference type="ARBA" id="ARBA00022837"/>
    </source>
</evidence>
<feature type="domain" description="EH" evidence="4">
    <location>
        <begin position="12"/>
        <end position="96"/>
    </location>
</feature>
<dbReference type="WBParaSite" id="GPUH_0001559501-mRNA-1">
    <property type="protein sequence ID" value="GPUH_0001559501-mRNA-1"/>
    <property type="gene ID" value="GPUH_0001559501"/>
</dbReference>
<feature type="compositionally biased region" description="Low complexity" evidence="3">
    <location>
        <begin position="618"/>
        <end position="631"/>
    </location>
</feature>
<reference evidence="6 7" key="2">
    <citation type="submission" date="2018-11" db="EMBL/GenBank/DDBJ databases">
        <authorList>
            <consortium name="Pathogen Informatics"/>
        </authorList>
    </citation>
    <scope>NUCLEOTIDE SEQUENCE [LARGE SCALE GENOMIC DNA]</scope>
</reference>
<dbReference type="GO" id="GO:0060090">
    <property type="term" value="F:molecular adaptor activity"/>
    <property type="evidence" value="ECO:0007669"/>
    <property type="project" value="TreeGrafter"/>
</dbReference>
<feature type="domain" description="EF-hand" evidence="5">
    <location>
        <begin position="167"/>
        <end position="202"/>
    </location>
</feature>
<evidence type="ECO:0000313" key="6">
    <source>
        <dbReference type="EMBL" id="VDN26262.1"/>
    </source>
</evidence>
<dbReference type="InterPro" id="IPR011992">
    <property type="entry name" value="EF-hand-dom_pair"/>
</dbReference>
<keyword evidence="7" id="KW-1185">Reference proteome</keyword>
<dbReference type="Gene3D" id="1.10.238.10">
    <property type="entry name" value="EF-hand"/>
    <property type="match status" value="2"/>
</dbReference>
<dbReference type="SMART" id="SM00054">
    <property type="entry name" value="EFh"/>
    <property type="match status" value="2"/>
</dbReference>